<feature type="transmembrane region" description="Helical" evidence="6">
    <location>
        <begin position="23"/>
        <end position="42"/>
    </location>
</feature>
<evidence type="ECO:0000313" key="7">
    <source>
        <dbReference type="EMBL" id="EIT70355.1"/>
    </source>
</evidence>
<protein>
    <recommendedName>
        <fullName evidence="9">DUF445 domain-containing protein</fullName>
    </recommendedName>
</protein>
<reference evidence="7 8" key="1">
    <citation type="journal article" date="2012" name="J. Bacteriol.">
        <title>Genome Sequence of n-Alkane-Degrading Hydrocarboniphaga effusa Strain AP103T (ATCC BAA-332T).</title>
        <authorList>
            <person name="Chang H.K."/>
            <person name="Zylstra G.J."/>
            <person name="Chae J.C."/>
        </authorList>
    </citation>
    <scope>NUCLEOTIDE SEQUENCE [LARGE SCALE GENOMIC DNA]</scope>
    <source>
        <strain evidence="7 8">AP103</strain>
    </source>
</reference>
<dbReference type="STRING" id="1172194.WQQ_04920"/>
<gene>
    <name evidence="7" type="ORF">WQQ_04920</name>
</gene>
<dbReference type="Pfam" id="PF04286">
    <property type="entry name" value="DUF445"/>
    <property type="match status" value="1"/>
</dbReference>
<evidence type="ECO:0000256" key="6">
    <source>
        <dbReference type="SAM" id="Phobius"/>
    </source>
</evidence>
<comment type="similarity">
    <text evidence="2">Belongs to the UPF0754 family.</text>
</comment>
<evidence type="ECO:0008006" key="9">
    <source>
        <dbReference type="Google" id="ProtNLM"/>
    </source>
</evidence>
<keyword evidence="8" id="KW-1185">Reference proteome</keyword>
<dbReference type="PATRIC" id="fig|1172194.4.peg.470"/>
<dbReference type="GO" id="GO:0012505">
    <property type="term" value="C:endomembrane system"/>
    <property type="evidence" value="ECO:0007669"/>
    <property type="project" value="UniProtKB-SubCell"/>
</dbReference>
<evidence type="ECO:0000313" key="8">
    <source>
        <dbReference type="Proteomes" id="UP000003704"/>
    </source>
</evidence>
<evidence type="ECO:0000256" key="2">
    <source>
        <dbReference type="ARBA" id="ARBA00008053"/>
    </source>
</evidence>
<comment type="caution">
    <text evidence="7">The sequence shown here is derived from an EMBL/GenBank/DDBJ whole genome shotgun (WGS) entry which is preliminary data.</text>
</comment>
<feature type="transmembrane region" description="Helical" evidence="6">
    <location>
        <begin position="224"/>
        <end position="245"/>
    </location>
</feature>
<dbReference type="Proteomes" id="UP000003704">
    <property type="component" value="Unassembled WGS sequence"/>
</dbReference>
<evidence type="ECO:0000256" key="4">
    <source>
        <dbReference type="ARBA" id="ARBA00022989"/>
    </source>
</evidence>
<organism evidence="7 8">
    <name type="scientific">Hydrocarboniphaga effusa AP103</name>
    <dbReference type="NCBI Taxonomy" id="1172194"/>
    <lineage>
        <taxon>Bacteria</taxon>
        <taxon>Pseudomonadati</taxon>
        <taxon>Pseudomonadota</taxon>
        <taxon>Gammaproteobacteria</taxon>
        <taxon>Nevskiales</taxon>
        <taxon>Nevskiaceae</taxon>
        <taxon>Hydrocarboniphaga</taxon>
    </lineage>
</organism>
<accession>I8T8R4</accession>
<dbReference type="AlphaFoldDB" id="I8T8R4"/>
<comment type="subcellular location">
    <subcellularLocation>
        <location evidence="1">Endomembrane system</location>
    </subcellularLocation>
</comment>
<dbReference type="PANTHER" id="PTHR35791">
    <property type="entry name" value="UPF0754 MEMBRANE PROTEIN YHEB"/>
    <property type="match status" value="1"/>
</dbReference>
<name>I8T8R4_9GAMM</name>
<feature type="transmembrane region" description="Helical" evidence="6">
    <location>
        <begin position="196"/>
        <end position="218"/>
    </location>
</feature>
<proteinExistence type="inferred from homology"/>
<evidence type="ECO:0000256" key="3">
    <source>
        <dbReference type="ARBA" id="ARBA00022692"/>
    </source>
</evidence>
<keyword evidence="5 6" id="KW-0472">Membrane</keyword>
<evidence type="ECO:0000256" key="5">
    <source>
        <dbReference type="ARBA" id="ARBA00023136"/>
    </source>
</evidence>
<evidence type="ECO:0000256" key="1">
    <source>
        <dbReference type="ARBA" id="ARBA00004308"/>
    </source>
</evidence>
<feature type="transmembrane region" description="Helical" evidence="6">
    <location>
        <begin position="393"/>
        <end position="415"/>
    </location>
</feature>
<keyword evidence="3 6" id="KW-0812">Transmembrane</keyword>
<dbReference type="RefSeq" id="WP_007183451.1">
    <property type="nucleotide sequence ID" value="NZ_AKGD01000001.1"/>
</dbReference>
<sequence length="416" mass="47986">MEWLLGLADWQAIGADVRENWPLYLSLPIVSAAIGYITKVVAIQMMFKPIEFVGIKPFFGWQGIVPRKAEKMASTAVDILTTQLISVRDMFNRLDPQRVAQEIEQPLMIAMERISEEIAERYKPGIWYALPDFAKRRIVERVKDDVPQTVERIMTELREHIDELFDVKHMIVGNLVRDKHLLNRIFWETGKREFKFFGTAGFYFGLVLGFWQMIAWVFFKEPWILPAFGLFVGLTSDWLALQMLFRPLRPRRVFGLQVQGLFLSRQQQVAHDYGQLIADQLLTPQKLWEGLLTGPLSDRLTEVLQRHIKHAVDEQSGFAKPFVAFAVGSRNYVEMKQAIAEALLREVPAAIQHLNTYAENALDIRNTLVTKMQALEPEEFENMLRPVFKEDEWILIAVGAALGFLVGELQVFVMLH</sequence>
<dbReference type="PANTHER" id="PTHR35791:SF1">
    <property type="entry name" value="UPF0754 MEMBRANE PROTEIN YHEB"/>
    <property type="match status" value="1"/>
</dbReference>
<dbReference type="EMBL" id="AKGD01000001">
    <property type="protein sequence ID" value="EIT70355.1"/>
    <property type="molecule type" value="Genomic_DNA"/>
</dbReference>
<dbReference type="InterPro" id="IPR007383">
    <property type="entry name" value="DUF445"/>
</dbReference>
<keyword evidence="4 6" id="KW-1133">Transmembrane helix</keyword>
<dbReference type="OrthoDB" id="3631561at2"/>